<proteinExistence type="predicted"/>
<dbReference type="AlphaFoldDB" id="A0A835U251"/>
<evidence type="ECO:0000313" key="2">
    <source>
        <dbReference type="EMBL" id="KAG0128518.1"/>
    </source>
</evidence>
<reference evidence="3" key="3">
    <citation type="submission" date="2022-01" db="EMBL/GenBank/DDBJ databases">
        <authorList>
            <person name="Rubenstein D.R."/>
        </authorList>
    </citation>
    <scope>NUCLEOTIDE SEQUENCE</scope>
    <source>
        <strain evidence="3">SS15</strain>
        <tissue evidence="3">Liver</tissue>
    </source>
</reference>
<name>A0A835U251_9PASS</name>
<reference evidence="2" key="1">
    <citation type="submission" date="2020-10" db="EMBL/GenBank/DDBJ databases">
        <title>Feather gene expression reveals the developmental basis of iridescence in African starlings.</title>
        <authorList>
            <person name="Rubenstein D.R."/>
        </authorList>
    </citation>
    <scope>NUCLEOTIDE SEQUENCE</scope>
    <source>
        <strain evidence="2">SS15</strain>
        <tissue evidence="2">Liver</tissue>
    </source>
</reference>
<protein>
    <submittedName>
        <fullName evidence="2">Uncharacterized protein</fullName>
    </submittedName>
</protein>
<evidence type="ECO:0000313" key="3">
    <source>
        <dbReference type="EMBL" id="KAI1237383.1"/>
    </source>
</evidence>
<evidence type="ECO:0000256" key="1">
    <source>
        <dbReference type="SAM" id="MobiDB-lite"/>
    </source>
</evidence>
<accession>A0A835U251</accession>
<gene>
    <name evidence="2" type="ORF">IHE44_001462</name>
    <name evidence="3" type="ORF">IHE44_0014648</name>
</gene>
<organism evidence="2">
    <name type="scientific">Lamprotornis superbus</name>
    <dbReference type="NCBI Taxonomy" id="245042"/>
    <lineage>
        <taxon>Eukaryota</taxon>
        <taxon>Metazoa</taxon>
        <taxon>Chordata</taxon>
        <taxon>Craniata</taxon>
        <taxon>Vertebrata</taxon>
        <taxon>Euteleostomi</taxon>
        <taxon>Archelosauria</taxon>
        <taxon>Archosauria</taxon>
        <taxon>Dinosauria</taxon>
        <taxon>Saurischia</taxon>
        <taxon>Theropoda</taxon>
        <taxon>Coelurosauria</taxon>
        <taxon>Aves</taxon>
        <taxon>Neognathae</taxon>
        <taxon>Neoaves</taxon>
        <taxon>Telluraves</taxon>
        <taxon>Australaves</taxon>
        <taxon>Passeriformes</taxon>
        <taxon>Sturnidae</taxon>
        <taxon>Lamprotornis</taxon>
    </lineage>
</organism>
<dbReference type="EMBL" id="JADDUC020000008">
    <property type="protein sequence ID" value="KAI1237383.1"/>
    <property type="molecule type" value="Genomic_DNA"/>
</dbReference>
<dbReference type="EMBL" id="JADDUC010000013">
    <property type="protein sequence ID" value="KAG0128518.1"/>
    <property type="molecule type" value="Genomic_DNA"/>
</dbReference>
<keyword evidence="4" id="KW-1185">Reference proteome</keyword>
<feature type="region of interest" description="Disordered" evidence="1">
    <location>
        <begin position="1"/>
        <end position="54"/>
    </location>
</feature>
<feature type="compositionally biased region" description="Polar residues" evidence="1">
    <location>
        <begin position="1"/>
        <end position="10"/>
    </location>
</feature>
<dbReference type="Proteomes" id="UP000618051">
    <property type="component" value="Unassembled WGS sequence"/>
</dbReference>
<sequence length="86" mass="10046">MHMLTYSSRQRTPRNSKKGVQQFGKERKEQFKSSPPHMVHVPLRPEDGEGGLSPGMWFPSSFTLTPDTIRFFCSQKKMPETQVWIY</sequence>
<reference evidence="3 4" key="2">
    <citation type="journal article" date="2021" name="J. Hered.">
        <title>Feather Gene Expression Elucidates the Developmental Basis of Plumage Iridescence in African Starlings.</title>
        <authorList>
            <person name="Rubenstein D.R."/>
            <person name="Corvelo A."/>
            <person name="MacManes M.D."/>
            <person name="Maia R."/>
            <person name="Narzisi G."/>
            <person name="Rousaki A."/>
            <person name="Vandenabeele P."/>
            <person name="Shawkey M.D."/>
            <person name="Solomon J."/>
        </authorList>
    </citation>
    <scope>NUCLEOTIDE SEQUENCE [LARGE SCALE GENOMIC DNA]</scope>
    <source>
        <strain evidence="3">SS15</strain>
    </source>
</reference>
<evidence type="ECO:0000313" key="4">
    <source>
        <dbReference type="Proteomes" id="UP000618051"/>
    </source>
</evidence>
<comment type="caution">
    <text evidence="2">The sequence shown here is derived from an EMBL/GenBank/DDBJ whole genome shotgun (WGS) entry which is preliminary data.</text>
</comment>